<dbReference type="AlphaFoldDB" id="A0A918E0Y7"/>
<dbReference type="PANTHER" id="PTHR43133:SF25">
    <property type="entry name" value="RNA POLYMERASE SIGMA FACTOR RFAY-RELATED"/>
    <property type="match status" value="1"/>
</dbReference>
<sequence length="186" mass="20342">MGRAGCAQVDEWERFEQAFRGCYRQVVRFLWRRLPPQAVEDAASEVFVIAWERWGTLRGDPLPWLYGIARRVAANAVRAQERSARLEGRLRGSGVATVPGVDGQVLSALGAVDVLGHLSARDREVLMLVTWDGLDAGQAAGVLGCSRGAFLVRLHRARRHLECALADPGDPVPERESESADGSVGR</sequence>
<dbReference type="PANTHER" id="PTHR43133">
    <property type="entry name" value="RNA POLYMERASE ECF-TYPE SIGMA FACTO"/>
    <property type="match status" value="1"/>
</dbReference>
<evidence type="ECO:0000259" key="6">
    <source>
        <dbReference type="Pfam" id="PF04542"/>
    </source>
</evidence>
<dbReference type="InterPro" id="IPR013325">
    <property type="entry name" value="RNA_pol_sigma_r2"/>
</dbReference>
<gene>
    <name evidence="8" type="primary">rpoE</name>
    <name evidence="8" type="ORF">GCM10012280_63440</name>
</gene>
<keyword evidence="2" id="KW-0805">Transcription regulation</keyword>
<dbReference type="Pfam" id="PF08281">
    <property type="entry name" value="Sigma70_r4_2"/>
    <property type="match status" value="1"/>
</dbReference>
<reference evidence="8" key="2">
    <citation type="submission" date="2020-09" db="EMBL/GenBank/DDBJ databases">
        <authorList>
            <person name="Sun Q."/>
            <person name="Zhou Y."/>
        </authorList>
    </citation>
    <scope>NUCLEOTIDE SEQUENCE</scope>
    <source>
        <strain evidence="8">CGMCC 4.7201</strain>
    </source>
</reference>
<feature type="domain" description="RNA polymerase sigma-70 region 2" evidence="6">
    <location>
        <begin position="20"/>
        <end position="82"/>
    </location>
</feature>
<dbReference type="GO" id="GO:0006352">
    <property type="term" value="P:DNA-templated transcription initiation"/>
    <property type="evidence" value="ECO:0007669"/>
    <property type="project" value="InterPro"/>
</dbReference>
<dbReference type="Gene3D" id="1.10.10.10">
    <property type="entry name" value="Winged helix-like DNA-binding domain superfamily/Winged helix DNA-binding domain"/>
    <property type="match status" value="1"/>
</dbReference>
<evidence type="ECO:0000256" key="2">
    <source>
        <dbReference type="ARBA" id="ARBA00023015"/>
    </source>
</evidence>
<evidence type="ECO:0000256" key="3">
    <source>
        <dbReference type="ARBA" id="ARBA00023082"/>
    </source>
</evidence>
<protein>
    <submittedName>
        <fullName evidence="8">DNA-directed RNA polymerase sigma-70 factor</fullName>
    </submittedName>
</protein>
<evidence type="ECO:0000313" key="9">
    <source>
        <dbReference type="Proteomes" id="UP000641932"/>
    </source>
</evidence>
<evidence type="ECO:0000256" key="1">
    <source>
        <dbReference type="ARBA" id="ARBA00010641"/>
    </source>
</evidence>
<dbReference type="GO" id="GO:0016987">
    <property type="term" value="F:sigma factor activity"/>
    <property type="evidence" value="ECO:0007669"/>
    <property type="project" value="UniProtKB-KW"/>
</dbReference>
<keyword evidence="3" id="KW-0731">Sigma factor</keyword>
<feature type="domain" description="RNA polymerase sigma factor 70 region 4 type 2" evidence="7">
    <location>
        <begin position="113"/>
        <end position="161"/>
    </location>
</feature>
<reference evidence="8" key="1">
    <citation type="journal article" date="2014" name="Int. J. Syst. Evol. Microbiol.">
        <title>Complete genome sequence of Corynebacterium casei LMG S-19264T (=DSM 44701T), isolated from a smear-ripened cheese.</title>
        <authorList>
            <consortium name="US DOE Joint Genome Institute (JGI-PGF)"/>
            <person name="Walter F."/>
            <person name="Albersmeier A."/>
            <person name="Kalinowski J."/>
            <person name="Ruckert C."/>
        </authorList>
    </citation>
    <scope>NUCLEOTIDE SEQUENCE</scope>
    <source>
        <strain evidence="8">CGMCC 4.7201</strain>
    </source>
</reference>
<dbReference type="SUPFAM" id="SSF88946">
    <property type="entry name" value="Sigma2 domain of RNA polymerase sigma factors"/>
    <property type="match status" value="1"/>
</dbReference>
<dbReference type="GO" id="GO:0000428">
    <property type="term" value="C:DNA-directed RNA polymerase complex"/>
    <property type="evidence" value="ECO:0007669"/>
    <property type="project" value="UniProtKB-KW"/>
</dbReference>
<evidence type="ECO:0000313" key="8">
    <source>
        <dbReference type="EMBL" id="GGO98698.1"/>
    </source>
</evidence>
<dbReference type="InterPro" id="IPR013324">
    <property type="entry name" value="RNA_pol_sigma_r3/r4-like"/>
</dbReference>
<dbReference type="InterPro" id="IPR036388">
    <property type="entry name" value="WH-like_DNA-bd_sf"/>
</dbReference>
<dbReference type="GO" id="GO:0003677">
    <property type="term" value="F:DNA binding"/>
    <property type="evidence" value="ECO:0007669"/>
    <property type="project" value="InterPro"/>
</dbReference>
<organism evidence="8 9">
    <name type="scientific">Wenjunlia tyrosinilytica</name>
    <dbReference type="NCBI Taxonomy" id="1544741"/>
    <lineage>
        <taxon>Bacteria</taxon>
        <taxon>Bacillati</taxon>
        <taxon>Actinomycetota</taxon>
        <taxon>Actinomycetes</taxon>
        <taxon>Kitasatosporales</taxon>
        <taxon>Streptomycetaceae</taxon>
        <taxon>Wenjunlia</taxon>
    </lineage>
</organism>
<dbReference type="EMBL" id="BMMS01000040">
    <property type="protein sequence ID" value="GGO98698.1"/>
    <property type="molecule type" value="Genomic_DNA"/>
</dbReference>
<accession>A0A918E0Y7</accession>
<evidence type="ECO:0000259" key="7">
    <source>
        <dbReference type="Pfam" id="PF08281"/>
    </source>
</evidence>
<evidence type="ECO:0000256" key="4">
    <source>
        <dbReference type="ARBA" id="ARBA00023163"/>
    </source>
</evidence>
<comment type="caution">
    <text evidence="8">The sequence shown here is derived from an EMBL/GenBank/DDBJ whole genome shotgun (WGS) entry which is preliminary data.</text>
</comment>
<dbReference type="SUPFAM" id="SSF88659">
    <property type="entry name" value="Sigma3 and sigma4 domains of RNA polymerase sigma factors"/>
    <property type="match status" value="1"/>
</dbReference>
<comment type="similarity">
    <text evidence="1">Belongs to the sigma-70 factor family. ECF subfamily.</text>
</comment>
<dbReference type="Gene3D" id="1.10.1740.10">
    <property type="match status" value="1"/>
</dbReference>
<proteinExistence type="inferred from homology"/>
<dbReference type="InterPro" id="IPR013249">
    <property type="entry name" value="RNA_pol_sigma70_r4_t2"/>
</dbReference>
<name>A0A918E0Y7_9ACTN</name>
<dbReference type="Proteomes" id="UP000641932">
    <property type="component" value="Unassembled WGS sequence"/>
</dbReference>
<keyword evidence="8" id="KW-0240">DNA-directed RNA polymerase</keyword>
<keyword evidence="4" id="KW-0804">Transcription</keyword>
<dbReference type="Pfam" id="PF04542">
    <property type="entry name" value="Sigma70_r2"/>
    <property type="match status" value="1"/>
</dbReference>
<dbReference type="InterPro" id="IPR007627">
    <property type="entry name" value="RNA_pol_sigma70_r2"/>
</dbReference>
<keyword evidence="9" id="KW-1185">Reference proteome</keyword>
<dbReference type="InterPro" id="IPR039425">
    <property type="entry name" value="RNA_pol_sigma-70-like"/>
</dbReference>
<evidence type="ECO:0000256" key="5">
    <source>
        <dbReference type="SAM" id="MobiDB-lite"/>
    </source>
</evidence>
<feature type="region of interest" description="Disordered" evidence="5">
    <location>
        <begin position="166"/>
        <end position="186"/>
    </location>
</feature>